<dbReference type="OrthoDB" id="546861at2759"/>
<protein>
    <recommendedName>
        <fullName evidence="4">t-SNARE coiled-coil homology domain-containing protein</fullName>
    </recommendedName>
</protein>
<dbReference type="CDD" id="cd15841">
    <property type="entry name" value="SNARE_Qc"/>
    <property type="match status" value="1"/>
</dbReference>
<dbReference type="Gene3D" id="1.20.5.110">
    <property type="match status" value="1"/>
</dbReference>
<feature type="region of interest" description="Disordered" evidence="1">
    <location>
        <begin position="45"/>
        <end position="69"/>
    </location>
</feature>
<name>A0A2Z6ND80_TRISU</name>
<evidence type="ECO:0008006" key="4">
    <source>
        <dbReference type="Google" id="ProtNLM"/>
    </source>
</evidence>
<feature type="compositionally biased region" description="Basic and acidic residues" evidence="1">
    <location>
        <begin position="45"/>
        <end position="54"/>
    </location>
</feature>
<reference evidence="3" key="1">
    <citation type="journal article" date="2017" name="Front. Plant Sci.">
        <title>Climate Clever Clovers: New Paradigm to Reduce the Environmental Footprint of Ruminants by Breeding Low Methanogenic Forages Utilizing Haplotype Variation.</title>
        <authorList>
            <person name="Kaur P."/>
            <person name="Appels R."/>
            <person name="Bayer P.E."/>
            <person name="Keeble-Gagnere G."/>
            <person name="Wang J."/>
            <person name="Hirakawa H."/>
            <person name="Shirasawa K."/>
            <person name="Vercoe P."/>
            <person name="Stefanova K."/>
            <person name="Durmic Z."/>
            <person name="Nichols P."/>
            <person name="Revell C."/>
            <person name="Isobe S.N."/>
            <person name="Edwards D."/>
            <person name="Erskine W."/>
        </authorList>
    </citation>
    <scope>NUCLEOTIDE SEQUENCE [LARGE SCALE GENOMIC DNA]</scope>
    <source>
        <strain evidence="3">cv. Daliak</strain>
    </source>
</reference>
<dbReference type="AlphaFoldDB" id="A0A2Z6ND80"/>
<keyword evidence="3" id="KW-1185">Reference proteome</keyword>
<dbReference type="Proteomes" id="UP000242715">
    <property type="component" value="Unassembled WGS sequence"/>
</dbReference>
<proteinExistence type="predicted"/>
<evidence type="ECO:0000313" key="3">
    <source>
        <dbReference type="Proteomes" id="UP000242715"/>
    </source>
</evidence>
<sequence length="69" mass="7754">MDIDHLRKQDEELDELSLSVQRIGGVGLTIHEELLGQEKILDELGNEMDKKSGDGDEEDECKGSDHDDM</sequence>
<gene>
    <name evidence="2" type="ORF">TSUD_258260</name>
</gene>
<dbReference type="SUPFAM" id="SSF58038">
    <property type="entry name" value="SNARE fusion complex"/>
    <property type="match status" value="1"/>
</dbReference>
<evidence type="ECO:0000256" key="1">
    <source>
        <dbReference type="SAM" id="MobiDB-lite"/>
    </source>
</evidence>
<organism evidence="2 3">
    <name type="scientific">Trifolium subterraneum</name>
    <name type="common">Subterranean clover</name>
    <dbReference type="NCBI Taxonomy" id="3900"/>
    <lineage>
        <taxon>Eukaryota</taxon>
        <taxon>Viridiplantae</taxon>
        <taxon>Streptophyta</taxon>
        <taxon>Embryophyta</taxon>
        <taxon>Tracheophyta</taxon>
        <taxon>Spermatophyta</taxon>
        <taxon>Magnoliopsida</taxon>
        <taxon>eudicotyledons</taxon>
        <taxon>Gunneridae</taxon>
        <taxon>Pentapetalae</taxon>
        <taxon>rosids</taxon>
        <taxon>fabids</taxon>
        <taxon>Fabales</taxon>
        <taxon>Fabaceae</taxon>
        <taxon>Papilionoideae</taxon>
        <taxon>50 kb inversion clade</taxon>
        <taxon>NPAAA clade</taxon>
        <taxon>Hologalegina</taxon>
        <taxon>IRL clade</taxon>
        <taxon>Trifolieae</taxon>
        <taxon>Trifolium</taxon>
    </lineage>
</organism>
<evidence type="ECO:0000313" key="2">
    <source>
        <dbReference type="EMBL" id="GAU40033.1"/>
    </source>
</evidence>
<accession>A0A2Z6ND80</accession>
<dbReference type="EMBL" id="DF973788">
    <property type="protein sequence ID" value="GAU40033.1"/>
    <property type="molecule type" value="Genomic_DNA"/>
</dbReference>
<feature type="non-terminal residue" evidence="2">
    <location>
        <position position="69"/>
    </location>
</feature>